<evidence type="ECO:0000313" key="3">
    <source>
        <dbReference type="EMBL" id="EGS19523.1"/>
    </source>
</evidence>
<evidence type="ECO:0000256" key="2">
    <source>
        <dbReference type="SAM" id="SignalP"/>
    </source>
</evidence>
<evidence type="ECO:0000313" key="4">
    <source>
        <dbReference type="Proteomes" id="UP000008066"/>
    </source>
</evidence>
<gene>
    <name evidence="3" type="ORF">CTHT_0049960</name>
</gene>
<feature type="chain" id="PRO_5003409435" evidence="2">
    <location>
        <begin position="28"/>
        <end position="469"/>
    </location>
</feature>
<protein>
    <submittedName>
        <fullName evidence="3">Uncharacterized protein</fullName>
    </submittedName>
</protein>
<feature type="region of interest" description="Disordered" evidence="1">
    <location>
        <begin position="341"/>
        <end position="396"/>
    </location>
</feature>
<dbReference type="EMBL" id="GL988044">
    <property type="protein sequence ID" value="EGS19523.1"/>
    <property type="molecule type" value="Genomic_DNA"/>
</dbReference>
<organism evidence="4">
    <name type="scientific">Chaetomium thermophilum (strain DSM 1495 / CBS 144.50 / IMI 039719)</name>
    <name type="common">Thermochaetoides thermophila</name>
    <dbReference type="NCBI Taxonomy" id="759272"/>
    <lineage>
        <taxon>Eukaryota</taxon>
        <taxon>Fungi</taxon>
        <taxon>Dikarya</taxon>
        <taxon>Ascomycota</taxon>
        <taxon>Pezizomycotina</taxon>
        <taxon>Sordariomycetes</taxon>
        <taxon>Sordariomycetidae</taxon>
        <taxon>Sordariales</taxon>
        <taxon>Chaetomiaceae</taxon>
        <taxon>Thermochaetoides</taxon>
    </lineage>
</organism>
<keyword evidence="2" id="KW-0732">Signal</keyword>
<dbReference type="AlphaFoldDB" id="G0SBE3"/>
<dbReference type="Proteomes" id="UP000008066">
    <property type="component" value="Unassembled WGS sequence"/>
</dbReference>
<feature type="compositionally biased region" description="Acidic residues" evidence="1">
    <location>
        <begin position="342"/>
        <end position="361"/>
    </location>
</feature>
<feature type="region of interest" description="Disordered" evidence="1">
    <location>
        <begin position="249"/>
        <end position="293"/>
    </location>
</feature>
<dbReference type="RefSeq" id="XP_006695345.1">
    <property type="nucleotide sequence ID" value="XM_006695282.1"/>
</dbReference>
<dbReference type="GeneID" id="18259034"/>
<proteinExistence type="predicted"/>
<dbReference type="KEGG" id="cthr:CTHT_0049960"/>
<name>G0SBE3_CHATD</name>
<reference evidence="3 4" key="1">
    <citation type="journal article" date="2011" name="Cell">
        <title>Insight into structure and assembly of the nuclear pore complex by utilizing the genome of a eukaryotic thermophile.</title>
        <authorList>
            <person name="Amlacher S."/>
            <person name="Sarges P."/>
            <person name="Flemming D."/>
            <person name="van Noort V."/>
            <person name="Kunze R."/>
            <person name="Devos D.P."/>
            <person name="Arumugam M."/>
            <person name="Bork P."/>
            <person name="Hurt E."/>
        </authorList>
    </citation>
    <scope>NUCLEOTIDE SEQUENCE [LARGE SCALE GENOMIC DNA]</scope>
    <source>
        <strain evidence="4">DSM 1495 / CBS 144.50 / IMI 039719</strain>
    </source>
</reference>
<feature type="compositionally biased region" description="Polar residues" evidence="1">
    <location>
        <begin position="249"/>
        <end position="275"/>
    </location>
</feature>
<accession>G0SBE3</accession>
<dbReference type="HOGENOM" id="CLU_582658_0_0_1"/>
<feature type="compositionally biased region" description="Basic and acidic residues" evidence="1">
    <location>
        <begin position="383"/>
        <end position="392"/>
    </location>
</feature>
<keyword evidence="4" id="KW-1185">Reference proteome</keyword>
<feature type="signal peptide" evidence="2">
    <location>
        <begin position="1"/>
        <end position="27"/>
    </location>
</feature>
<evidence type="ECO:0000256" key="1">
    <source>
        <dbReference type="SAM" id="MobiDB-lite"/>
    </source>
</evidence>
<sequence>MLLLQQTHRISLPLLLQILFFAETAYSHHNFSATPDVCGLSLHKSDYPFPFKLSFDSAHVEWSIPHLYPRLPFFGGGEMASAREQHTLIPDEDADEENGTAPLAGIAQELVMCCGDNCLQGRLSAGVWTWWSDERRRAKSELVVWWAPWHEPVRIEMPISAPDIVWIEIIRLSRKKAQVIFKKYINPYTNLTIKLLLDIATGTRQTNITGTMLINNGLRATLFYPSPHQTAAPSPSILAHFPPTSLFNNQATSNTSNEAQQAGDNSSRHSALPHTSSSSPPFPSPMPGEIPGGQICTDSIHWLLTDLTTYFPRSLQHPNSTFPGFTPVSITSHGAGFWLDISDGDVNPDDDNDSDLGEDTSSESVSNPQFPGHEHSDDEENDDHLQESEKKTNKGPIWPPVRLWHIQREIPYRGTVELCRAKAVGREEGYEEDPREEGGFGREWVLEGGHPWVWKKNVPSRVQNFSVVL</sequence>